<dbReference type="Proteomes" id="UP001454036">
    <property type="component" value="Unassembled WGS sequence"/>
</dbReference>
<dbReference type="PANTHER" id="PTHR42648">
    <property type="entry name" value="TRANSPOSASE, PUTATIVE-RELATED"/>
    <property type="match status" value="1"/>
</dbReference>
<dbReference type="EMBL" id="BAABME010000511">
    <property type="protein sequence ID" value="GAA0143381.1"/>
    <property type="molecule type" value="Genomic_DNA"/>
</dbReference>
<evidence type="ECO:0000313" key="3">
    <source>
        <dbReference type="Proteomes" id="UP001454036"/>
    </source>
</evidence>
<evidence type="ECO:0000259" key="1">
    <source>
        <dbReference type="Pfam" id="PF25597"/>
    </source>
</evidence>
<dbReference type="PANTHER" id="PTHR42648:SF31">
    <property type="entry name" value="RNA-DIRECTED DNA POLYMERASE"/>
    <property type="match status" value="1"/>
</dbReference>
<keyword evidence="3" id="KW-1185">Reference proteome</keyword>
<dbReference type="InterPro" id="IPR039537">
    <property type="entry name" value="Retrotran_Ty1/copia-like"/>
</dbReference>
<comment type="caution">
    <text evidence="2">The sequence shown here is derived from an EMBL/GenBank/DDBJ whole genome shotgun (WGS) entry which is preliminary data.</text>
</comment>
<dbReference type="AlphaFoldDB" id="A0AAV3NXA9"/>
<reference evidence="2 3" key="1">
    <citation type="submission" date="2024-01" db="EMBL/GenBank/DDBJ databases">
        <title>The complete chloroplast genome sequence of Lithospermum erythrorhizon: insights into the phylogenetic relationship among Boraginaceae species and the maternal lineages of purple gromwells.</title>
        <authorList>
            <person name="Okada T."/>
            <person name="Watanabe K."/>
        </authorList>
    </citation>
    <scope>NUCLEOTIDE SEQUENCE [LARGE SCALE GENOMIC DNA]</scope>
</reference>
<gene>
    <name evidence="2" type="ORF">LIER_04078</name>
</gene>
<dbReference type="Pfam" id="PF25597">
    <property type="entry name" value="SH3_retrovirus"/>
    <property type="match status" value="1"/>
</dbReference>
<dbReference type="InterPro" id="IPR057670">
    <property type="entry name" value="SH3_retrovirus"/>
</dbReference>
<accession>A0AAV3NXA9</accession>
<feature type="domain" description="Retroviral polymerase SH3-like" evidence="1">
    <location>
        <begin position="147"/>
        <end position="201"/>
    </location>
</feature>
<sequence length="258" mass="28922">MNADENMQVLLNNLVHLGEVLQESDQKLGVQVGKSVSKLAKESNIQVVFNSKCCILQDFKTSKVLVVTKDANGLYILDPSSLSFHVNSTNKITLWHQRLGHPSDISRLPFPSSTSFSAEVLHLIHLDLWGPYKTKTMSGVAYFLTIVDDCSRAKFDMRALPGVFLGYPMGQKAYKIFDLINRKVVVFRDVKFYEHLFPYSPLFPKSSIVPVEHSAPHNHHDPLSVVLVNHEVDLPNFHPAAETHIEPIAQADIPCHTG</sequence>
<evidence type="ECO:0000313" key="2">
    <source>
        <dbReference type="EMBL" id="GAA0143381.1"/>
    </source>
</evidence>
<proteinExistence type="predicted"/>
<name>A0AAV3NXA9_LITER</name>
<protein>
    <recommendedName>
        <fullName evidence="1">Retroviral polymerase SH3-like domain-containing protein</fullName>
    </recommendedName>
</protein>
<organism evidence="2 3">
    <name type="scientific">Lithospermum erythrorhizon</name>
    <name type="common">Purple gromwell</name>
    <name type="synonym">Lithospermum officinale var. erythrorhizon</name>
    <dbReference type="NCBI Taxonomy" id="34254"/>
    <lineage>
        <taxon>Eukaryota</taxon>
        <taxon>Viridiplantae</taxon>
        <taxon>Streptophyta</taxon>
        <taxon>Embryophyta</taxon>
        <taxon>Tracheophyta</taxon>
        <taxon>Spermatophyta</taxon>
        <taxon>Magnoliopsida</taxon>
        <taxon>eudicotyledons</taxon>
        <taxon>Gunneridae</taxon>
        <taxon>Pentapetalae</taxon>
        <taxon>asterids</taxon>
        <taxon>lamiids</taxon>
        <taxon>Boraginales</taxon>
        <taxon>Boraginaceae</taxon>
        <taxon>Boraginoideae</taxon>
        <taxon>Lithospermeae</taxon>
        <taxon>Lithospermum</taxon>
    </lineage>
</organism>